<keyword evidence="4" id="KW-1185">Reference proteome</keyword>
<protein>
    <recommendedName>
        <fullName evidence="5">Exopolysaccharide production repressor exox</fullName>
    </recommendedName>
</protein>
<sequence length="80" mass="8473">MDLPKFLVGMFTTSFIVAIWAYNEAGSVWAVLGWAILTMIILQVGYIGLVVSLIYRRASKGADASPASAAANDLNPTGPV</sequence>
<proteinExistence type="predicted"/>
<feature type="compositionally biased region" description="Low complexity" evidence="1">
    <location>
        <begin position="61"/>
        <end position="71"/>
    </location>
</feature>
<feature type="transmembrane region" description="Helical" evidence="2">
    <location>
        <begin position="29"/>
        <end position="55"/>
    </location>
</feature>
<evidence type="ECO:0000256" key="2">
    <source>
        <dbReference type="SAM" id="Phobius"/>
    </source>
</evidence>
<evidence type="ECO:0000313" key="4">
    <source>
        <dbReference type="Proteomes" id="UP001272097"/>
    </source>
</evidence>
<reference evidence="3 4" key="1">
    <citation type="submission" date="2023-08" db="EMBL/GenBank/DDBJ databases">
        <title>Implementing the SeqCode for naming new Mesorhizobium species isolated from Vachellia karroo root nodules.</title>
        <authorList>
            <person name="Van Lill M."/>
        </authorList>
    </citation>
    <scope>NUCLEOTIDE SEQUENCE [LARGE SCALE GENOMIC DNA]</scope>
    <source>
        <strain evidence="3 4">VK3E</strain>
    </source>
</reference>
<dbReference type="RefSeq" id="WP_320214352.1">
    <property type="nucleotide sequence ID" value="NZ_JAVIIS010000015.1"/>
</dbReference>
<feature type="region of interest" description="Disordered" evidence="1">
    <location>
        <begin position="61"/>
        <end position="80"/>
    </location>
</feature>
<gene>
    <name evidence="3" type="ORF">RFM51_12635</name>
</gene>
<keyword evidence="2" id="KW-0812">Transmembrane</keyword>
<keyword evidence="2" id="KW-0472">Membrane</keyword>
<accession>A0ABU4WWK4</accession>
<keyword evidence="2" id="KW-1133">Transmembrane helix</keyword>
<organism evidence="3 4">
    <name type="scientific">Mesorhizobium australafricanum</name>
    <dbReference type="NCBI Taxonomy" id="3072311"/>
    <lineage>
        <taxon>Bacteria</taxon>
        <taxon>Pseudomonadati</taxon>
        <taxon>Pseudomonadota</taxon>
        <taxon>Alphaproteobacteria</taxon>
        <taxon>Hyphomicrobiales</taxon>
        <taxon>Phyllobacteriaceae</taxon>
        <taxon>Mesorhizobium</taxon>
    </lineage>
</organism>
<feature type="transmembrane region" description="Helical" evidence="2">
    <location>
        <begin position="7"/>
        <end position="23"/>
    </location>
</feature>
<evidence type="ECO:0008006" key="5">
    <source>
        <dbReference type="Google" id="ProtNLM"/>
    </source>
</evidence>
<dbReference type="Proteomes" id="UP001272097">
    <property type="component" value="Unassembled WGS sequence"/>
</dbReference>
<dbReference type="EMBL" id="JAVIIS010000015">
    <property type="protein sequence ID" value="MDX8440441.1"/>
    <property type="molecule type" value="Genomic_DNA"/>
</dbReference>
<comment type="caution">
    <text evidence="3">The sequence shown here is derived from an EMBL/GenBank/DDBJ whole genome shotgun (WGS) entry which is preliminary data.</text>
</comment>
<evidence type="ECO:0000313" key="3">
    <source>
        <dbReference type="EMBL" id="MDX8440441.1"/>
    </source>
</evidence>
<evidence type="ECO:0000256" key="1">
    <source>
        <dbReference type="SAM" id="MobiDB-lite"/>
    </source>
</evidence>
<name>A0ABU4WWK4_9HYPH</name>